<proteinExistence type="predicted"/>
<keyword evidence="1" id="KW-0472">Membrane</keyword>
<evidence type="ECO:0008006" key="4">
    <source>
        <dbReference type="Google" id="ProtNLM"/>
    </source>
</evidence>
<feature type="transmembrane region" description="Helical" evidence="1">
    <location>
        <begin position="235"/>
        <end position="254"/>
    </location>
</feature>
<feature type="transmembrane region" description="Helical" evidence="1">
    <location>
        <begin position="129"/>
        <end position="150"/>
    </location>
</feature>
<evidence type="ECO:0000313" key="3">
    <source>
        <dbReference type="Proteomes" id="UP000018419"/>
    </source>
</evidence>
<reference evidence="2 3" key="1">
    <citation type="submission" date="2009-07" db="EMBL/GenBank/DDBJ databases">
        <authorList>
            <person name="Madupu R."/>
            <person name="Durkin A.S."/>
            <person name="Torralba M."/>
            <person name="Methe B."/>
            <person name="Sutton G.G."/>
            <person name="Strausberg R.L."/>
            <person name="Nelson K.E."/>
        </authorList>
    </citation>
    <scope>NUCLEOTIDE SEQUENCE [LARGE SCALE GENOMIC DNA]</scope>
    <source>
        <strain evidence="2 3">SK82</strain>
    </source>
</reference>
<feature type="transmembrane region" description="Helical" evidence="1">
    <location>
        <begin position="196"/>
        <end position="215"/>
    </location>
</feature>
<accession>A0ABP2GN87</accession>
<evidence type="ECO:0000256" key="1">
    <source>
        <dbReference type="SAM" id="Phobius"/>
    </source>
</evidence>
<gene>
    <name evidence="2" type="ORF">ACIRA0001_1661</name>
</gene>
<feature type="transmembrane region" description="Helical" evidence="1">
    <location>
        <begin position="156"/>
        <end position="184"/>
    </location>
</feature>
<dbReference type="Proteomes" id="UP000018419">
    <property type="component" value="Unassembled WGS sequence"/>
</dbReference>
<organism evidence="2 3">
    <name type="scientific">Acinetobacter radioresistens SK82</name>
    <dbReference type="NCBI Taxonomy" id="596318"/>
    <lineage>
        <taxon>Bacteria</taxon>
        <taxon>Pseudomonadati</taxon>
        <taxon>Pseudomonadota</taxon>
        <taxon>Gammaproteobacteria</taxon>
        <taxon>Moraxellales</taxon>
        <taxon>Moraxellaceae</taxon>
        <taxon>Acinetobacter</taxon>
    </lineage>
</organism>
<feature type="transmembrane region" description="Helical" evidence="1">
    <location>
        <begin position="261"/>
        <end position="279"/>
    </location>
</feature>
<sequence length="326" mass="37776">MRISINTKVNKKTFLALLFTFLFALFVALTPWTDLRSSPYYDRANYVYFMDEVTNKLYWFDFETFLSKLVNEWGWHRFLLFTTETLGLTSGPIIFFITFLSVFTASIFLSKRYALASILLLLNPLYIDFVASQLRLAFAMSIIFIGYYFYRKKNLIYIPILAVTPFIHTSAVLFIFIIGTALVISNIKLIPAPIKTLIAALAGFVVGIVTGPLMASILTSLEDRRAEYNDMSSPLLYVIFWLVIYLYLFFKGFFEREHKQFSFYIAISVLSIVFLNTILSGYSTRFLAACFPFVIAALIEVKGKEKSILFLTYIAYTIMLWFFWFT</sequence>
<dbReference type="EMBL" id="ACVR01000029">
    <property type="protein sequence ID" value="EET82867.1"/>
    <property type="molecule type" value="Genomic_DNA"/>
</dbReference>
<feature type="transmembrane region" description="Helical" evidence="1">
    <location>
        <begin position="308"/>
        <end position="325"/>
    </location>
</feature>
<name>A0ABP2GN87_ACIRA</name>
<keyword evidence="1" id="KW-1133">Transmembrane helix</keyword>
<keyword evidence="3" id="KW-1185">Reference proteome</keyword>
<keyword evidence="1" id="KW-0812">Transmembrane</keyword>
<evidence type="ECO:0000313" key="2">
    <source>
        <dbReference type="EMBL" id="EET82867.1"/>
    </source>
</evidence>
<protein>
    <recommendedName>
        <fullName evidence="4">EpsG family protein</fullName>
    </recommendedName>
</protein>
<comment type="caution">
    <text evidence="2">The sequence shown here is derived from an EMBL/GenBank/DDBJ whole genome shotgun (WGS) entry which is preliminary data.</text>
</comment>
<dbReference type="RefSeq" id="WP_005405072.1">
    <property type="nucleotide sequence ID" value="NZ_ACVR01000029.1"/>
</dbReference>
<feature type="transmembrane region" description="Helical" evidence="1">
    <location>
        <begin position="285"/>
        <end position="301"/>
    </location>
</feature>
<feature type="transmembrane region" description="Helical" evidence="1">
    <location>
        <begin position="86"/>
        <end position="109"/>
    </location>
</feature>